<dbReference type="SUPFAM" id="SSF54695">
    <property type="entry name" value="POZ domain"/>
    <property type="match status" value="1"/>
</dbReference>
<protein>
    <recommendedName>
        <fullName evidence="4">SRCR domain-containing protein</fullName>
    </recommendedName>
</protein>
<sequence>PMNKPPCFTFWTLHLHFCTERSSVVKEGDVRLTGSKLAFGGRVEIYHAGQWGTICDDGWDLNEAHVVCRQLKFARAKSVLTGENYDRASGPIWMDDMECKGTERYLHACTFKGWGITDCSHKEDVGVQCDPGDVLLLSSTLDHSIALSDDLGELFDNESFCDLTIIAQNSAAQDQEAETLQTTDSTTLCAHKVMLAHVHAFNITKDTQNITVQVVPNCIPHFPSFIRYLYTRKIEVPFSSVQCLHWLASQFGEEQLMRDTSLLFSQVIPDDSTFETPVSLHEYALETNDFVLQENCVRYLVWNFQNFTTSSVWTQISDGLLSALLLRSDLVVPDELFVLKAVENWILNNVHTSLDTQVKLLSLVRFPIEQLTTQMMSNFSLYSTHKNVFNDNILKALQFNIQLLTSIKSRAKMLIDDVSYQPRIYTSSLWSMFFGSFSTPQIRSHGSYDTRYVTRYDSRYGYNDGRRRSTSVPYHSSSIFLDRRINWAADIFMNQNECSNRGMRCPSLPMASLQSYETNSFPGVVFFNKLLLVCQDKYVFEIQDFKNNMAVISRNATLSTTYPCPDDKNTFIFVVRPVYI</sequence>
<dbReference type="InterPro" id="IPR051481">
    <property type="entry name" value="BTB-POZ/Galectin-3-binding"/>
</dbReference>
<dbReference type="InterPro" id="IPR036772">
    <property type="entry name" value="SRCR-like_dom_sf"/>
</dbReference>
<dbReference type="Gene3D" id="1.25.40.420">
    <property type="match status" value="1"/>
</dbReference>
<evidence type="ECO:0000313" key="6">
    <source>
        <dbReference type="Proteomes" id="UP000261520"/>
    </source>
</evidence>
<dbReference type="InterPro" id="IPR011705">
    <property type="entry name" value="BACK"/>
</dbReference>
<dbReference type="SUPFAM" id="SSF56487">
    <property type="entry name" value="SRCR-like"/>
    <property type="match status" value="1"/>
</dbReference>
<dbReference type="SMART" id="SM00202">
    <property type="entry name" value="SR"/>
    <property type="match status" value="1"/>
</dbReference>
<dbReference type="Ensembl" id="ENSPMGT00000004325.1">
    <property type="protein sequence ID" value="ENSPMGP00000004074.1"/>
    <property type="gene ID" value="ENSPMGG00000003481.1"/>
</dbReference>
<dbReference type="GO" id="GO:0016020">
    <property type="term" value="C:membrane"/>
    <property type="evidence" value="ECO:0007669"/>
    <property type="project" value="InterPro"/>
</dbReference>
<dbReference type="PROSITE" id="PS50287">
    <property type="entry name" value="SRCR_2"/>
    <property type="match status" value="1"/>
</dbReference>
<evidence type="ECO:0000259" key="4">
    <source>
        <dbReference type="PROSITE" id="PS50287"/>
    </source>
</evidence>
<feature type="disulfide bond" evidence="3">
    <location>
        <begin position="68"/>
        <end position="129"/>
    </location>
</feature>
<organism evidence="5 6">
    <name type="scientific">Periophthalmus magnuspinnatus</name>
    <dbReference type="NCBI Taxonomy" id="409849"/>
    <lineage>
        <taxon>Eukaryota</taxon>
        <taxon>Metazoa</taxon>
        <taxon>Chordata</taxon>
        <taxon>Craniata</taxon>
        <taxon>Vertebrata</taxon>
        <taxon>Euteleostomi</taxon>
        <taxon>Actinopterygii</taxon>
        <taxon>Neopterygii</taxon>
        <taxon>Teleostei</taxon>
        <taxon>Neoteleostei</taxon>
        <taxon>Acanthomorphata</taxon>
        <taxon>Gobiaria</taxon>
        <taxon>Gobiiformes</taxon>
        <taxon>Gobioidei</taxon>
        <taxon>Gobiidae</taxon>
        <taxon>Oxudercinae</taxon>
        <taxon>Periophthalmus</taxon>
    </lineage>
</organism>
<dbReference type="Pfam" id="PF07707">
    <property type="entry name" value="BACK"/>
    <property type="match status" value="1"/>
</dbReference>
<dbReference type="AlphaFoldDB" id="A0A3B3ZHT0"/>
<dbReference type="PANTHER" id="PTHR24410">
    <property type="entry name" value="HL07962P-RELATED"/>
    <property type="match status" value="1"/>
</dbReference>
<dbReference type="Proteomes" id="UP000261520">
    <property type="component" value="Unplaced"/>
</dbReference>
<dbReference type="SMART" id="SM00875">
    <property type="entry name" value="BACK"/>
    <property type="match status" value="1"/>
</dbReference>
<evidence type="ECO:0000256" key="3">
    <source>
        <dbReference type="PROSITE-ProRule" id="PRU00196"/>
    </source>
</evidence>
<proteinExistence type="predicted"/>
<keyword evidence="6" id="KW-1185">Reference proteome</keyword>
<dbReference type="FunFam" id="3.10.250.10:FF:000001">
    <property type="entry name" value="Lysyl oxidase 4 isoform X1"/>
    <property type="match status" value="1"/>
</dbReference>
<dbReference type="PANTHER" id="PTHR24410:SF16">
    <property type="entry name" value="GALECTIN-3-BINDING PROTEIN"/>
    <property type="match status" value="1"/>
</dbReference>
<dbReference type="PRINTS" id="PR00258">
    <property type="entry name" value="SPERACTRCPTR"/>
</dbReference>
<dbReference type="Gene3D" id="3.10.250.10">
    <property type="entry name" value="SRCR-like domain"/>
    <property type="match status" value="1"/>
</dbReference>
<dbReference type="Pfam" id="PF00530">
    <property type="entry name" value="SRCR"/>
    <property type="match status" value="1"/>
</dbReference>
<evidence type="ECO:0000256" key="2">
    <source>
        <dbReference type="ARBA" id="ARBA00023157"/>
    </source>
</evidence>
<keyword evidence="2 3" id="KW-1015">Disulfide bond</keyword>
<accession>A0A3B3ZHT0</accession>
<dbReference type="Gene3D" id="3.30.710.10">
    <property type="entry name" value="Potassium Channel Kv1.1, Chain A"/>
    <property type="match status" value="1"/>
</dbReference>
<feature type="disulfide bond" evidence="3">
    <location>
        <begin position="55"/>
        <end position="119"/>
    </location>
</feature>
<reference evidence="5" key="2">
    <citation type="submission" date="2025-09" db="UniProtKB">
        <authorList>
            <consortium name="Ensembl"/>
        </authorList>
    </citation>
    <scope>IDENTIFICATION</scope>
</reference>
<dbReference type="InterPro" id="IPR001190">
    <property type="entry name" value="SRCR"/>
</dbReference>
<feature type="domain" description="SRCR" evidence="4">
    <location>
        <begin position="30"/>
        <end position="130"/>
    </location>
</feature>
<keyword evidence="1" id="KW-0732">Signal</keyword>
<dbReference type="InterPro" id="IPR011333">
    <property type="entry name" value="SKP1/BTB/POZ_sf"/>
</dbReference>
<evidence type="ECO:0000313" key="5">
    <source>
        <dbReference type="Ensembl" id="ENSPMGP00000004074.1"/>
    </source>
</evidence>
<dbReference type="STRING" id="409849.ENSPMGP00000004074"/>
<evidence type="ECO:0000256" key="1">
    <source>
        <dbReference type="ARBA" id="ARBA00022729"/>
    </source>
</evidence>
<feature type="disulfide bond" evidence="3">
    <location>
        <begin position="99"/>
        <end position="109"/>
    </location>
</feature>
<reference evidence="5" key="1">
    <citation type="submission" date="2025-08" db="UniProtKB">
        <authorList>
            <consortium name="Ensembl"/>
        </authorList>
    </citation>
    <scope>IDENTIFICATION</scope>
</reference>
<name>A0A3B3ZHT0_9GOBI</name>